<feature type="signal peptide" evidence="2">
    <location>
        <begin position="1"/>
        <end position="24"/>
    </location>
</feature>
<dbReference type="AlphaFoldDB" id="A0A6N4WIY7"/>
<gene>
    <name evidence="3" type="ORF">MANY_53610</name>
</gene>
<keyword evidence="4" id="KW-1185">Reference proteome</keyword>
<feature type="compositionally biased region" description="Low complexity" evidence="1">
    <location>
        <begin position="31"/>
        <end position="41"/>
    </location>
</feature>
<dbReference type="Proteomes" id="UP000467249">
    <property type="component" value="Chromosome"/>
</dbReference>
<evidence type="ECO:0000256" key="2">
    <source>
        <dbReference type="SAM" id="SignalP"/>
    </source>
</evidence>
<reference evidence="3 4" key="1">
    <citation type="journal article" date="2019" name="Emerg. Microbes Infect.">
        <title>Comprehensive subspecies identification of 175 nontuberculous mycobacteria species based on 7547 genomic profiles.</title>
        <authorList>
            <person name="Matsumoto Y."/>
            <person name="Kinjo T."/>
            <person name="Motooka D."/>
            <person name="Nabeya D."/>
            <person name="Jung N."/>
            <person name="Uechi K."/>
            <person name="Horii T."/>
            <person name="Iida T."/>
            <person name="Fujita J."/>
            <person name="Nakamura S."/>
        </authorList>
    </citation>
    <scope>NUCLEOTIDE SEQUENCE [LARGE SCALE GENOMIC DNA]</scope>
    <source>
        <strain evidence="3 4">JCM 30275</strain>
    </source>
</reference>
<evidence type="ECO:0008006" key="5">
    <source>
        <dbReference type="Google" id="ProtNLM"/>
    </source>
</evidence>
<feature type="compositionally biased region" description="Low complexity" evidence="1">
    <location>
        <begin position="49"/>
        <end position="62"/>
    </location>
</feature>
<evidence type="ECO:0000313" key="3">
    <source>
        <dbReference type="EMBL" id="BBZ80024.1"/>
    </source>
</evidence>
<feature type="region of interest" description="Disordered" evidence="1">
    <location>
        <begin position="30"/>
        <end position="65"/>
    </location>
</feature>
<sequence>MTTTPRTRNLAAVTLLVTALAATACDHQVGVPSASSSAPAVLAPPTPPTTTSKASSTPAKAPQQPLDYTRLLLEGRDISSATDTYTAQPATPNPGTKTGAEVLLVNSDQTKAVNILLAALPDPAAAPSALQEAQANLATAVTGGQPQPFPVGSGGTVVSGTSPDGTKSVTVLLFTEGAALARIEFDGVPGQPAVRDFVTNVGQKQDIALRVGLGTTNGPA</sequence>
<dbReference type="EMBL" id="AP022620">
    <property type="protein sequence ID" value="BBZ80024.1"/>
    <property type="molecule type" value="Genomic_DNA"/>
</dbReference>
<dbReference type="PROSITE" id="PS51257">
    <property type="entry name" value="PROKAR_LIPOPROTEIN"/>
    <property type="match status" value="1"/>
</dbReference>
<dbReference type="KEGG" id="many:MANY_53610"/>
<protein>
    <recommendedName>
        <fullName evidence="5">Lipoprotein LpqN</fullName>
    </recommendedName>
</protein>
<name>A0A6N4WIY7_9MYCO</name>
<accession>A0A6N4WIY7</accession>
<organism evidence="3 4">
    <name type="scientific">Mycolicibacterium anyangense</name>
    <dbReference type="NCBI Taxonomy" id="1431246"/>
    <lineage>
        <taxon>Bacteria</taxon>
        <taxon>Bacillati</taxon>
        <taxon>Actinomycetota</taxon>
        <taxon>Actinomycetes</taxon>
        <taxon>Mycobacteriales</taxon>
        <taxon>Mycobacteriaceae</taxon>
        <taxon>Mycolicibacterium</taxon>
    </lineage>
</organism>
<proteinExistence type="predicted"/>
<keyword evidence="2" id="KW-0732">Signal</keyword>
<evidence type="ECO:0000256" key="1">
    <source>
        <dbReference type="SAM" id="MobiDB-lite"/>
    </source>
</evidence>
<evidence type="ECO:0000313" key="4">
    <source>
        <dbReference type="Proteomes" id="UP000467249"/>
    </source>
</evidence>
<feature type="chain" id="PRO_5038604094" description="Lipoprotein LpqN" evidence="2">
    <location>
        <begin position="25"/>
        <end position="220"/>
    </location>
</feature>